<gene>
    <name evidence="1" type="ORF">BD410DRAFT_115068</name>
</gene>
<name>A0A4Y7Q9X2_9AGAM</name>
<accession>A0A4Y7Q9X2</accession>
<keyword evidence="2" id="KW-1185">Reference proteome</keyword>
<reference evidence="1 2" key="1">
    <citation type="submission" date="2018-06" db="EMBL/GenBank/DDBJ databases">
        <title>A transcriptomic atlas of mushroom development highlights an independent origin of complex multicellularity.</title>
        <authorList>
            <consortium name="DOE Joint Genome Institute"/>
            <person name="Krizsan K."/>
            <person name="Almasi E."/>
            <person name="Merenyi Z."/>
            <person name="Sahu N."/>
            <person name="Viragh M."/>
            <person name="Koszo T."/>
            <person name="Mondo S."/>
            <person name="Kiss B."/>
            <person name="Balint B."/>
            <person name="Kues U."/>
            <person name="Barry K."/>
            <person name="Hegedus J.C."/>
            <person name="Henrissat B."/>
            <person name="Johnson J."/>
            <person name="Lipzen A."/>
            <person name="Ohm R."/>
            <person name="Nagy I."/>
            <person name="Pangilinan J."/>
            <person name="Yan J."/>
            <person name="Xiong Y."/>
            <person name="Grigoriev I.V."/>
            <person name="Hibbett D.S."/>
            <person name="Nagy L.G."/>
        </authorList>
    </citation>
    <scope>NUCLEOTIDE SEQUENCE [LARGE SCALE GENOMIC DNA]</scope>
    <source>
        <strain evidence="1 2">SZMC22713</strain>
    </source>
</reference>
<dbReference type="VEuPathDB" id="FungiDB:BD410DRAFT_115068"/>
<evidence type="ECO:0000313" key="2">
    <source>
        <dbReference type="Proteomes" id="UP000294933"/>
    </source>
</evidence>
<organism evidence="1 2">
    <name type="scientific">Rickenella mellea</name>
    <dbReference type="NCBI Taxonomy" id="50990"/>
    <lineage>
        <taxon>Eukaryota</taxon>
        <taxon>Fungi</taxon>
        <taxon>Dikarya</taxon>
        <taxon>Basidiomycota</taxon>
        <taxon>Agaricomycotina</taxon>
        <taxon>Agaricomycetes</taxon>
        <taxon>Hymenochaetales</taxon>
        <taxon>Rickenellaceae</taxon>
        <taxon>Rickenella</taxon>
    </lineage>
</organism>
<dbReference type="AlphaFoldDB" id="A0A4Y7Q9X2"/>
<evidence type="ECO:0000313" key="1">
    <source>
        <dbReference type="EMBL" id="TDL24255.1"/>
    </source>
</evidence>
<dbReference type="EMBL" id="ML170167">
    <property type="protein sequence ID" value="TDL24255.1"/>
    <property type="molecule type" value="Genomic_DNA"/>
</dbReference>
<proteinExistence type="predicted"/>
<sequence>MATGADVPTAKKPEKTRSASVLAASEADFQMWLKGSNALVSSEYPENLPQAAKDVLQTERLPATFFSDIDQTLFSWIQKPLFDDASAQLSAEVFADITLGKALAPLMSVPESEILRRMLPNLMYACSRAKENARCPVLSNEATQLTPVDDIVKLAFLESECNSYAFGRETKLCMSRSTSTTKVDWLCIADTCIFSRLREFFVHAKITEEYLSISRPFQYQYGQIFISLSFHASISKGARESTS</sequence>
<protein>
    <submittedName>
        <fullName evidence="1">Uncharacterized protein</fullName>
    </submittedName>
</protein>
<dbReference type="Proteomes" id="UP000294933">
    <property type="component" value="Unassembled WGS sequence"/>
</dbReference>